<dbReference type="RefSeq" id="WP_066591850.1">
    <property type="nucleotide sequence ID" value="NZ_CAJTBZ010000059.1"/>
</dbReference>
<dbReference type="Proteomes" id="UP000214610">
    <property type="component" value="Unassembled WGS sequence"/>
</dbReference>
<comment type="caution">
    <text evidence="1">The sequence shown here is derived from an EMBL/GenBank/DDBJ whole genome shotgun (WGS) entry which is preliminary data.</text>
</comment>
<gene>
    <name evidence="1" type="ORF">ADH67_04920</name>
</gene>
<name>A0A227KQ97_9BURK</name>
<dbReference type="EMBL" id="NHMP01000002">
    <property type="protein sequence ID" value="OXE50329.1"/>
    <property type="molecule type" value="Genomic_DNA"/>
</dbReference>
<organism evidence="1 2">
    <name type="scientific">Turicimonas muris</name>
    <dbReference type="NCBI Taxonomy" id="1796652"/>
    <lineage>
        <taxon>Bacteria</taxon>
        <taxon>Pseudomonadati</taxon>
        <taxon>Pseudomonadota</taxon>
        <taxon>Betaproteobacteria</taxon>
        <taxon>Burkholderiales</taxon>
        <taxon>Sutterellaceae</taxon>
        <taxon>Turicimonas</taxon>
    </lineage>
</organism>
<reference evidence="2" key="1">
    <citation type="submission" date="2017-05" db="EMBL/GenBank/DDBJ databases">
        <title>Improved OligoMM genomes.</title>
        <authorList>
            <person name="Garzetti D."/>
        </authorList>
    </citation>
    <scope>NUCLEOTIDE SEQUENCE [LARGE SCALE GENOMIC DNA]</scope>
    <source>
        <strain evidence="2">YL45</strain>
    </source>
</reference>
<evidence type="ECO:0000313" key="2">
    <source>
        <dbReference type="Proteomes" id="UP000214610"/>
    </source>
</evidence>
<evidence type="ECO:0000313" key="1">
    <source>
        <dbReference type="EMBL" id="OXE50329.1"/>
    </source>
</evidence>
<evidence type="ECO:0008006" key="3">
    <source>
        <dbReference type="Google" id="ProtNLM"/>
    </source>
</evidence>
<dbReference type="AlphaFoldDB" id="A0A227KQ97"/>
<keyword evidence="2" id="KW-1185">Reference proteome</keyword>
<protein>
    <recommendedName>
        <fullName evidence="3">YolD-like family protein</fullName>
    </recommendedName>
</protein>
<dbReference type="InterPro" id="IPR014962">
    <property type="entry name" value="YolD"/>
</dbReference>
<sequence length="139" mass="15923">MIKDYSDIIDLERPVSRFPKMSRQARAAQFAPFAALTGYEDAVKEASRFVAEKPLLDDHEVERINQILRDAIEFDDAVDLIIFEPDLHKSGGRVSRVTSRIKKIDETERKLVLENGRQIILENIIGIKTEDSSLDQVPW</sequence>
<proteinExistence type="predicted"/>
<dbReference type="Pfam" id="PF08863">
    <property type="entry name" value="YolD"/>
    <property type="match status" value="1"/>
</dbReference>
<accession>A0A227KQ97</accession>